<feature type="region of interest" description="Disordered" evidence="1">
    <location>
        <begin position="100"/>
        <end position="123"/>
    </location>
</feature>
<evidence type="ECO:0000313" key="2">
    <source>
        <dbReference type="Proteomes" id="UP000095282"/>
    </source>
</evidence>
<accession>A0A1I7TLL2</accession>
<feature type="compositionally biased region" description="Basic and acidic residues" evidence="1">
    <location>
        <begin position="470"/>
        <end position="481"/>
    </location>
</feature>
<feature type="region of interest" description="Disordered" evidence="1">
    <location>
        <begin position="532"/>
        <end position="565"/>
    </location>
</feature>
<feature type="region of interest" description="Disordered" evidence="1">
    <location>
        <begin position="151"/>
        <end position="231"/>
    </location>
</feature>
<feature type="compositionally biased region" description="Polar residues" evidence="1">
    <location>
        <begin position="457"/>
        <end position="469"/>
    </location>
</feature>
<feature type="compositionally biased region" description="Basic and acidic residues" evidence="1">
    <location>
        <begin position="210"/>
        <end position="220"/>
    </location>
</feature>
<reference evidence="3" key="1">
    <citation type="submission" date="2016-11" db="UniProtKB">
        <authorList>
            <consortium name="WormBaseParasite"/>
        </authorList>
    </citation>
    <scope>IDENTIFICATION</scope>
</reference>
<feature type="region of interest" description="Disordered" evidence="1">
    <location>
        <begin position="299"/>
        <end position="321"/>
    </location>
</feature>
<feature type="compositionally biased region" description="Low complexity" evidence="1">
    <location>
        <begin position="553"/>
        <end position="565"/>
    </location>
</feature>
<protein>
    <submittedName>
        <fullName evidence="3">Tudor domain-containing protein</fullName>
    </submittedName>
</protein>
<feature type="compositionally biased region" description="Polar residues" evidence="1">
    <location>
        <begin position="300"/>
        <end position="321"/>
    </location>
</feature>
<feature type="region of interest" description="Disordered" evidence="1">
    <location>
        <begin position="441"/>
        <end position="512"/>
    </location>
</feature>
<organism evidence="2 3">
    <name type="scientific">Caenorhabditis tropicalis</name>
    <dbReference type="NCBI Taxonomy" id="1561998"/>
    <lineage>
        <taxon>Eukaryota</taxon>
        <taxon>Metazoa</taxon>
        <taxon>Ecdysozoa</taxon>
        <taxon>Nematoda</taxon>
        <taxon>Chromadorea</taxon>
        <taxon>Rhabditida</taxon>
        <taxon>Rhabditina</taxon>
        <taxon>Rhabditomorpha</taxon>
        <taxon>Rhabditoidea</taxon>
        <taxon>Rhabditidae</taxon>
        <taxon>Peloderinae</taxon>
        <taxon>Caenorhabditis</taxon>
    </lineage>
</organism>
<evidence type="ECO:0000313" key="3">
    <source>
        <dbReference type="WBParaSite" id="Csp11.Scaffold628.g7132.t1"/>
    </source>
</evidence>
<evidence type="ECO:0000256" key="1">
    <source>
        <dbReference type="SAM" id="MobiDB-lite"/>
    </source>
</evidence>
<name>A0A1I7TLL2_9PELO</name>
<sequence length="565" mass="62324">MSYRQSNSARKHGQYKKFLSESSPRTALANNSMIENGESNAHRSSSIRNPVSLNKSFGAGNKKRRYDLNRSFGGFFDSGFNSSAGSSQYYGERYMIDSGHSEASGSSGYDTGNTSRVAHPHGSRKRVFNRSMYERTFNNYLDATVVEEPEELEERVSKTPNLPLGSDQQTDGVVESKIQFLRPHTSKDLEEARRISDVSSSDSSPQLDSGSDRVSPKELDNNTPSISHHANDLSDVLAEMMVTKDVRSRLEKNIESAKKSAIQREPQSMAVKTPLFAKGRLELALEKKMEVESMNAPIAASQQVQPTSSSAVDPSEQSVGNTGWKSKAFIFTSLLVSTLQQDKYVGVYVAHRGIVNTMPNLHVTYKKEISFYHPVTGSLMKMPPSFAFNLIPNGIEEQYKVMEGWYSYQKTPNASGYNRYTVLNLPTELLDPIHHNQKKAITRNPPILPPMSKGPKTPSTTAANDSAQKTIEKSPKGETPRVPKVAVTPAEKQCSDDGSKRPLKLTPTRPRPVIEGEVRARFPFSRCIGEACCPTKQKSPAPSTPKIVKDDASSSSNGFSTPSPQ</sequence>
<dbReference type="Proteomes" id="UP000095282">
    <property type="component" value="Unplaced"/>
</dbReference>
<dbReference type="WBParaSite" id="Csp11.Scaffold628.g7132.t1">
    <property type="protein sequence ID" value="Csp11.Scaffold628.g7132.t1"/>
    <property type="gene ID" value="Csp11.Scaffold628.g7132"/>
</dbReference>
<feature type="compositionally biased region" description="Polar residues" evidence="1">
    <location>
        <begin position="101"/>
        <end position="116"/>
    </location>
</feature>
<dbReference type="AlphaFoldDB" id="A0A1I7TLL2"/>
<proteinExistence type="predicted"/>
<feature type="compositionally biased region" description="Basic and acidic residues" evidence="1">
    <location>
        <begin position="185"/>
        <end position="196"/>
    </location>
</feature>
<keyword evidence="2" id="KW-1185">Reference proteome</keyword>
<feature type="compositionally biased region" description="Low complexity" evidence="1">
    <location>
        <begin position="197"/>
        <end position="209"/>
    </location>
</feature>
<feature type="region of interest" description="Disordered" evidence="1">
    <location>
        <begin position="1"/>
        <end position="26"/>
    </location>
</feature>